<feature type="coiled-coil region" evidence="1">
    <location>
        <begin position="399"/>
        <end position="440"/>
    </location>
</feature>
<dbReference type="Pfam" id="PF00239">
    <property type="entry name" value="Resolvase"/>
    <property type="match status" value="1"/>
</dbReference>
<evidence type="ECO:0000259" key="4">
    <source>
        <dbReference type="PROSITE" id="PS51737"/>
    </source>
</evidence>
<evidence type="ECO:0000313" key="6">
    <source>
        <dbReference type="Proteomes" id="UP000620224"/>
    </source>
</evidence>
<dbReference type="InterPro" id="IPR006119">
    <property type="entry name" value="Resolv_N"/>
</dbReference>
<name>A0A918MS45_9ACTN</name>
<dbReference type="SMART" id="SM00857">
    <property type="entry name" value="Resolvase"/>
    <property type="match status" value="1"/>
</dbReference>
<gene>
    <name evidence="5" type="ORF">GCM10010503_34430</name>
</gene>
<feature type="compositionally biased region" description="Basic and acidic residues" evidence="2">
    <location>
        <begin position="1"/>
        <end position="14"/>
    </location>
</feature>
<evidence type="ECO:0000256" key="2">
    <source>
        <dbReference type="SAM" id="MobiDB-lite"/>
    </source>
</evidence>
<dbReference type="EMBL" id="BMUE01000006">
    <property type="protein sequence ID" value="GGW54296.1"/>
    <property type="molecule type" value="Genomic_DNA"/>
</dbReference>
<dbReference type="GO" id="GO:0003677">
    <property type="term" value="F:DNA binding"/>
    <property type="evidence" value="ECO:0007669"/>
    <property type="project" value="InterPro"/>
</dbReference>
<feature type="domain" description="Recombinase" evidence="4">
    <location>
        <begin position="190"/>
        <end position="302"/>
    </location>
</feature>
<dbReference type="GO" id="GO:0000150">
    <property type="term" value="F:DNA strand exchange activity"/>
    <property type="evidence" value="ECO:0007669"/>
    <property type="project" value="InterPro"/>
</dbReference>
<dbReference type="Gene3D" id="3.40.50.1390">
    <property type="entry name" value="Resolvase, N-terminal catalytic domain"/>
    <property type="match status" value="1"/>
</dbReference>
<dbReference type="PANTHER" id="PTHR30461:SF23">
    <property type="entry name" value="DNA RECOMBINASE-RELATED"/>
    <property type="match status" value="1"/>
</dbReference>
<dbReference type="Gene3D" id="3.90.1750.20">
    <property type="entry name" value="Putative Large Serine Recombinase, Chain B, Domain 2"/>
    <property type="match status" value="1"/>
</dbReference>
<dbReference type="CDD" id="cd00338">
    <property type="entry name" value="Ser_Recombinase"/>
    <property type="match status" value="1"/>
</dbReference>
<organism evidence="5 6">
    <name type="scientific">Streptomyces lucensis JCM 4490</name>
    <dbReference type="NCBI Taxonomy" id="1306176"/>
    <lineage>
        <taxon>Bacteria</taxon>
        <taxon>Bacillati</taxon>
        <taxon>Actinomycetota</taxon>
        <taxon>Actinomycetes</taxon>
        <taxon>Kitasatosporales</taxon>
        <taxon>Streptomycetaceae</taxon>
        <taxon>Streptomyces</taxon>
    </lineage>
</organism>
<protein>
    <submittedName>
        <fullName evidence="5">Integrase</fullName>
    </submittedName>
</protein>
<keyword evidence="6" id="KW-1185">Reference proteome</keyword>
<evidence type="ECO:0000313" key="5">
    <source>
        <dbReference type="EMBL" id="GGW54296.1"/>
    </source>
</evidence>
<sequence length="503" mass="55807">MDREAPSPRADEGRGVGTSPSRPPGEGVAVALKVAVYTRISRDDEGDGLGVARQREDCERLADLRGWAVAKVYEDNDVSAYKRNVRRPQFELMLSDLADGLIDGVVAYDLDRLARQPKDLERLIDLFDERRRRVFATVTNDVNLGTADGRTMARVMVAFANKSSHDASRRIQRKHLELARQGKSSGGPAPYGWQSDGRTVDPVAAEHIRAAQKQLLAGVRIGTIRTDWQRRGLGHPREGTTRLPHHLVERMLTNPRLCGYRTYRGELLLDDDGRPVIGQWEPINTVEEWEAVCAVVTERKQKYPGRSLARKYLLSGIARCGLCHSKIRGQVNKPRTANSKGATFSYQCSVVNGGCGKVGRAGESVDEFVISLVLAEQRERAASTTVQGADEPWPNAPALADVEADIAALTQAAKAKEITVSTLLQLLPDLERRRDELKLERGRHSKTRQQSASLSVDTIEDFRILPIERQQALILHSLSAVLIHPAGRGARRFDPSLIEPVWH</sequence>
<dbReference type="PROSITE" id="PS51736">
    <property type="entry name" value="RECOMBINASES_3"/>
    <property type="match status" value="1"/>
</dbReference>
<comment type="caution">
    <text evidence="5">The sequence shown here is derived from an EMBL/GenBank/DDBJ whole genome shotgun (WGS) entry which is preliminary data.</text>
</comment>
<reference evidence="5" key="1">
    <citation type="journal article" date="2014" name="Int. J. Syst. Evol. Microbiol.">
        <title>Complete genome sequence of Corynebacterium casei LMG S-19264T (=DSM 44701T), isolated from a smear-ripened cheese.</title>
        <authorList>
            <consortium name="US DOE Joint Genome Institute (JGI-PGF)"/>
            <person name="Walter F."/>
            <person name="Albersmeier A."/>
            <person name="Kalinowski J."/>
            <person name="Ruckert C."/>
        </authorList>
    </citation>
    <scope>NUCLEOTIDE SEQUENCE</scope>
    <source>
        <strain evidence="5">JCM 4490</strain>
    </source>
</reference>
<accession>A0A918MS45</accession>
<dbReference type="AlphaFoldDB" id="A0A918MS45"/>
<dbReference type="SUPFAM" id="SSF53041">
    <property type="entry name" value="Resolvase-like"/>
    <property type="match status" value="1"/>
</dbReference>
<feature type="region of interest" description="Disordered" evidence="2">
    <location>
        <begin position="1"/>
        <end position="27"/>
    </location>
</feature>
<keyword evidence="1" id="KW-0175">Coiled coil</keyword>
<dbReference type="InterPro" id="IPR038109">
    <property type="entry name" value="DNA_bind_recomb_sf"/>
</dbReference>
<proteinExistence type="predicted"/>
<dbReference type="Pfam" id="PF07508">
    <property type="entry name" value="Recombinase"/>
    <property type="match status" value="1"/>
</dbReference>
<dbReference type="InterPro" id="IPR050639">
    <property type="entry name" value="SSR_resolvase"/>
</dbReference>
<dbReference type="PROSITE" id="PS51737">
    <property type="entry name" value="RECOMBINASE_DNA_BIND"/>
    <property type="match status" value="1"/>
</dbReference>
<dbReference type="Proteomes" id="UP000620224">
    <property type="component" value="Unassembled WGS sequence"/>
</dbReference>
<dbReference type="PANTHER" id="PTHR30461">
    <property type="entry name" value="DNA-INVERTASE FROM LAMBDOID PROPHAGE"/>
    <property type="match status" value="1"/>
</dbReference>
<reference evidence="5" key="2">
    <citation type="submission" date="2020-09" db="EMBL/GenBank/DDBJ databases">
        <authorList>
            <person name="Sun Q."/>
            <person name="Ohkuma M."/>
        </authorList>
    </citation>
    <scope>NUCLEOTIDE SEQUENCE</scope>
    <source>
        <strain evidence="5">JCM 4490</strain>
    </source>
</reference>
<evidence type="ECO:0000256" key="1">
    <source>
        <dbReference type="SAM" id="Coils"/>
    </source>
</evidence>
<dbReference type="InterPro" id="IPR011109">
    <property type="entry name" value="DNA_bind_recombinase_dom"/>
</dbReference>
<dbReference type="InterPro" id="IPR036162">
    <property type="entry name" value="Resolvase-like_N_sf"/>
</dbReference>
<feature type="domain" description="Resolvase/invertase-type recombinase catalytic" evidence="3">
    <location>
        <begin position="33"/>
        <end position="182"/>
    </location>
</feature>
<evidence type="ECO:0000259" key="3">
    <source>
        <dbReference type="PROSITE" id="PS51736"/>
    </source>
</evidence>